<sequence length="272" mass="29337">MLYDTMRVEERLILKELKDLGANVALINIDNISLSLNNSGDFGIVLVRPMSHSKAGLVARILNIHGVRTINKGLAIENSWNKAIAISTLARAGIPTVPTRLILSINAQGDGVSYPAIVKPIHGSWGRLVSLVGNAEDLAMIMRHKAVGDSYSRIAMIQPFIGDGTDYRVFVIGDEVAASMVRKPGPGDWRSNVARGGIAHAVKLSADAYEIAIKAVKALDLDYAGVDLLYSEEGGYMVNEVNAIPEFKGLMSVSGVNIARKIAEYVINTARR</sequence>
<dbReference type="Pfam" id="PF08443">
    <property type="entry name" value="RimK"/>
    <property type="match status" value="1"/>
</dbReference>
<protein>
    <submittedName>
        <fullName evidence="9">Alpha-L-glutamate ligase, RimK family</fullName>
    </submittedName>
</protein>
<dbReference type="EMBL" id="CP002100">
    <property type="protein sequence ID" value="ADN49609.1"/>
    <property type="molecule type" value="Genomic_DNA"/>
</dbReference>
<proteinExistence type="predicted"/>
<dbReference type="PROSITE" id="PS50975">
    <property type="entry name" value="ATP_GRASP"/>
    <property type="match status" value="1"/>
</dbReference>
<dbReference type="eggNOG" id="arCOG01589">
    <property type="taxonomic scope" value="Archaea"/>
</dbReference>
<evidence type="ECO:0000256" key="7">
    <source>
        <dbReference type="PROSITE-ProRule" id="PRU00409"/>
    </source>
</evidence>
<evidence type="ECO:0000256" key="1">
    <source>
        <dbReference type="ARBA" id="ARBA00001946"/>
    </source>
</evidence>
<dbReference type="InterPro" id="IPR016185">
    <property type="entry name" value="PreATP-grasp_dom_sf"/>
</dbReference>
<reference evidence="10" key="2">
    <citation type="journal article" date="2010" name="Stand. Genomic Sci.">
        <title>Complete genome sequence of Vulcanisaeta distributa type strain (IC-017T).</title>
        <authorList>
            <person name="Mavromatis K."/>
            <person name="Sikorski J."/>
            <person name="Pabst E."/>
            <person name="Teshima H."/>
            <person name="Lapidus A."/>
            <person name="Lucas S."/>
            <person name="Nolan M."/>
            <person name="Glavina Del Rio T."/>
            <person name="Cheng J."/>
            <person name="Bruce D."/>
            <person name="Goodwin L."/>
            <person name="Pitluck S."/>
            <person name="Liolios K."/>
            <person name="Ivanova N."/>
            <person name="Mikhailova N."/>
            <person name="Pati A."/>
            <person name="Chen A."/>
            <person name="Palaniappan K."/>
            <person name="Land M."/>
            <person name="Hauser L."/>
            <person name="Chang Y."/>
            <person name="Jeffries C."/>
            <person name="Rohde M."/>
            <person name="Spring S."/>
            <person name="Goker M."/>
            <person name="Wirth R."/>
            <person name="Woyke T."/>
            <person name="Bristow J."/>
            <person name="Eisen J."/>
            <person name="Markowitz V."/>
            <person name="Hugenholtz P."/>
            <person name="Klenk H."/>
            <person name="Kyrpides N."/>
        </authorList>
    </citation>
    <scope>NUCLEOTIDE SEQUENCE [LARGE SCALE GENOMIC DNA]</scope>
    <source>
        <strain evidence="10">DSM 14429 / JCM 11212 / NBRC 100878 / IC-017</strain>
    </source>
</reference>
<gene>
    <name evidence="9" type="ordered locus">Vdis_0196</name>
</gene>
<evidence type="ECO:0000256" key="6">
    <source>
        <dbReference type="ARBA" id="ARBA00022842"/>
    </source>
</evidence>
<dbReference type="Gene3D" id="3.30.1490.20">
    <property type="entry name" value="ATP-grasp fold, A domain"/>
    <property type="match status" value="1"/>
</dbReference>
<dbReference type="RefSeq" id="WP_013335334.1">
    <property type="nucleotide sequence ID" value="NC_014537.1"/>
</dbReference>
<evidence type="ECO:0000256" key="2">
    <source>
        <dbReference type="ARBA" id="ARBA00022598"/>
    </source>
</evidence>
<dbReference type="GO" id="GO:0005524">
    <property type="term" value="F:ATP binding"/>
    <property type="evidence" value="ECO:0007669"/>
    <property type="project" value="UniProtKB-UniRule"/>
</dbReference>
<dbReference type="Pfam" id="PF22626">
    <property type="entry name" value="LysX_preATP_grasp"/>
    <property type="match status" value="1"/>
</dbReference>
<keyword evidence="2 9" id="KW-0436">Ligase</keyword>
<name>E1QSU2_VULDI</name>
<keyword evidence="3" id="KW-0479">Metal-binding</keyword>
<dbReference type="Proteomes" id="UP000006681">
    <property type="component" value="Chromosome"/>
</dbReference>
<evidence type="ECO:0000256" key="5">
    <source>
        <dbReference type="ARBA" id="ARBA00022840"/>
    </source>
</evidence>
<dbReference type="GO" id="GO:0046872">
    <property type="term" value="F:metal ion binding"/>
    <property type="evidence" value="ECO:0007669"/>
    <property type="project" value="UniProtKB-KW"/>
</dbReference>
<dbReference type="SUPFAM" id="SSF56059">
    <property type="entry name" value="Glutathione synthetase ATP-binding domain-like"/>
    <property type="match status" value="1"/>
</dbReference>
<comment type="cofactor">
    <cofactor evidence="1">
        <name>Mg(2+)</name>
        <dbReference type="ChEBI" id="CHEBI:18420"/>
    </cofactor>
</comment>
<dbReference type="HOGENOM" id="CLU_054353_2_1_2"/>
<dbReference type="OrthoDB" id="33241at2157"/>
<dbReference type="FunFam" id="3.30.470.20:FF:000058">
    <property type="entry name" value="Alpha-aminoadipate--LysW ligase LysX protein"/>
    <property type="match status" value="1"/>
</dbReference>
<dbReference type="PANTHER" id="PTHR21621:SF2">
    <property type="entry name" value="COENZYME GAMMA-F420-2:ALPHA-L-GLUTAMATE LIGASE"/>
    <property type="match status" value="1"/>
</dbReference>
<dbReference type="Gene3D" id="3.40.50.20">
    <property type="match status" value="1"/>
</dbReference>
<dbReference type="InterPro" id="IPR054562">
    <property type="entry name" value="LysX/ArgX_preATP_grasp"/>
</dbReference>
<keyword evidence="5 7" id="KW-0067">ATP-binding</keyword>
<accession>E1QSU2</accession>
<organism evidence="9 10">
    <name type="scientific">Vulcanisaeta distributa (strain DSM 14429 / JCM 11212 / NBRC 100878 / IC-017)</name>
    <dbReference type="NCBI Taxonomy" id="572478"/>
    <lineage>
        <taxon>Archaea</taxon>
        <taxon>Thermoproteota</taxon>
        <taxon>Thermoprotei</taxon>
        <taxon>Thermoproteales</taxon>
        <taxon>Thermoproteaceae</taxon>
        <taxon>Vulcanisaeta</taxon>
    </lineage>
</organism>
<dbReference type="GeneID" id="9751113"/>
<dbReference type="InterPro" id="IPR004666">
    <property type="entry name" value="Rp_bS6_RimK/Lys_biosynth_LsyX"/>
</dbReference>
<evidence type="ECO:0000256" key="3">
    <source>
        <dbReference type="ARBA" id="ARBA00022723"/>
    </source>
</evidence>
<keyword evidence="4 7" id="KW-0547">Nucleotide-binding</keyword>
<evidence type="ECO:0000313" key="10">
    <source>
        <dbReference type="Proteomes" id="UP000006681"/>
    </source>
</evidence>
<dbReference type="AlphaFoldDB" id="E1QSU2"/>
<dbReference type="PANTHER" id="PTHR21621">
    <property type="entry name" value="RIBOSOMAL PROTEIN S6 MODIFICATION PROTEIN"/>
    <property type="match status" value="1"/>
</dbReference>
<dbReference type="InterPro" id="IPR013651">
    <property type="entry name" value="ATP-grasp_RimK-type"/>
</dbReference>
<dbReference type="InterPro" id="IPR013815">
    <property type="entry name" value="ATP_grasp_subdomain_1"/>
</dbReference>
<dbReference type="KEGG" id="vdi:Vdis_0196"/>
<dbReference type="STRING" id="572478.Vdis_0196"/>
<feature type="domain" description="ATP-grasp" evidence="8">
    <location>
        <begin position="86"/>
        <end position="267"/>
    </location>
</feature>
<evidence type="ECO:0000313" key="9">
    <source>
        <dbReference type="EMBL" id="ADN49609.1"/>
    </source>
</evidence>
<dbReference type="GO" id="GO:0005737">
    <property type="term" value="C:cytoplasm"/>
    <property type="evidence" value="ECO:0007669"/>
    <property type="project" value="TreeGrafter"/>
</dbReference>
<keyword evidence="6" id="KW-0460">Magnesium</keyword>
<reference evidence="9 10" key="1">
    <citation type="journal article" date="2010" name="Stand. Genomic Sci.">
        <title>Complete genome sequence of Vulcanisaeta distributa type strain (IC-017).</title>
        <authorList>
            <person name="Mavromatis K."/>
            <person name="Sikorski J."/>
            <person name="Pabst E."/>
            <person name="Teshima H."/>
            <person name="Lapidus A."/>
            <person name="Lucas S."/>
            <person name="Nolan M."/>
            <person name="Glavina Del Rio T."/>
            <person name="Cheng J.F."/>
            <person name="Bruce D."/>
            <person name="Goodwin L."/>
            <person name="Pitluck S."/>
            <person name="Liolios K."/>
            <person name="Ivanova N."/>
            <person name="Mikhailova N."/>
            <person name="Pati A."/>
            <person name="Chen A."/>
            <person name="Palaniappan K."/>
            <person name="Land M."/>
            <person name="Hauser L."/>
            <person name="Chang Y.J."/>
            <person name="Jeffries C.D."/>
            <person name="Rohde M."/>
            <person name="Spring S."/>
            <person name="Goker M."/>
            <person name="Wirth R."/>
            <person name="Woyke T."/>
            <person name="Bristow J."/>
            <person name="Eisen J.A."/>
            <person name="Markowitz V."/>
            <person name="Hugenholtz P."/>
            <person name="Klenk H.P."/>
            <person name="Kyrpides N.C."/>
        </authorList>
    </citation>
    <scope>NUCLEOTIDE SEQUENCE [LARGE SCALE GENOMIC DNA]</scope>
    <source>
        <strain evidence="10">DSM 14429 / JCM 11212 / NBRC 100878 / IC-017</strain>
    </source>
</reference>
<keyword evidence="10" id="KW-1185">Reference proteome</keyword>
<dbReference type="InterPro" id="IPR011761">
    <property type="entry name" value="ATP-grasp"/>
</dbReference>
<dbReference type="Gene3D" id="3.30.470.20">
    <property type="entry name" value="ATP-grasp fold, B domain"/>
    <property type="match status" value="1"/>
</dbReference>
<dbReference type="SUPFAM" id="SSF52440">
    <property type="entry name" value="PreATP-grasp domain"/>
    <property type="match status" value="1"/>
</dbReference>
<evidence type="ECO:0000259" key="8">
    <source>
        <dbReference type="PROSITE" id="PS50975"/>
    </source>
</evidence>
<evidence type="ECO:0000256" key="4">
    <source>
        <dbReference type="ARBA" id="ARBA00022741"/>
    </source>
</evidence>
<dbReference type="NCBIfam" id="TIGR00768">
    <property type="entry name" value="rimK_fam"/>
    <property type="match status" value="1"/>
</dbReference>
<dbReference type="GO" id="GO:0043774">
    <property type="term" value="F:coenzyme F420-2 alpha-glutamyl ligase activity"/>
    <property type="evidence" value="ECO:0007669"/>
    <property type="project" value="TreeGrafter"/>
</dbReference>